<keyword evidence="3" id="KW-1185">Reference proteome</keyword>
<evidence type="ECO:0000313" key="3">
    <source>
        <dbReference type="Proteomes" id="UP001176941"/>
    </source>
</evidence>
<feature type="region of interest" description="Disordered" evidence="1">
    <location>
        <begin position="1"/>
        <end position="41"/>
    </location>
</feature>
<feature type="compositionally biased region" description="Gly residues" evidence="1">
    <location>
        <begin position="21"/>
        <end position="37"/>
    </location>
</feature>
<organism evidence="2 3">
    <name type="scientific">Rangifer tarandus platyrhynchus</name>
    <name type="common">Svalbard reindeer</name>
    <dbReference type="NCBI Taxonomy" id="3082113"/>
    <lineage>
        <taxon>Eukaryota</taxon>
        <taxon>Metazoa</taxon>
        <taxon>Chordata</taxon>
        <taxon>Craniata</taxon>
        <taxon>Vertebrata</taxon>
        <taxon>Euteleostomi</taxon>
        <taxon>Mammalia</taxon>
        <taxon>Eutheria</taxon>
        <taxon>Laurasiatheria</taxon>
        <taxon>Artiodactyla</taxon>
        <taxon>Ruminantia</taxon>
        <taxon>Pecora</taxon>
        <taxon>Cervidae</taxon>
        <taxon>Odocoileinae</taxon>
        <taxon>Rangifer</taxon>
    </lineage>
</organism>
<accession>A0ABN8XU19</accession>
<evidence type="ECO:0000256" key="1">
    <source>
        <dbReference type="SAM" id="MobiDB-lite"/>
    </source>
</evidence>
<dbReference type="Proteomes" id="UP001176941">
    <property type="component" value="Chromosome 1"/>
</dbReference>
<name>A0ABN8XU19_RANTA</name>
<proteinExistence type="predicted"/>
<reference evidence="2" key="1">
    <citation type="submission" date="2023-04" db="EMBL/GenBank/DDBJ databases">
        <authorList>
            <consortium name="ELIXIR-Norway"/>
        </authorList>
    </citation>
    <scope>NUCLEOTIDE SEQUENCE [LARGE SCALE GENOMIC DNA]</scope>
</reference>
<evidence type="ECO:0000313" key="2">
    <source>
        <dbReference type="EMBL" id="CAI9152135.1"/>
    </source>
</evidence>
<protein>
    <submittedName>
        <fullName evidence="2">Uncharacterized protein</fullName>
    </submittedName>
</protein>
<dbReference type="EMBL" id="OX459937">
    <property type="protein sequence ID" value="CAI9152135.1"/>
    <property type="molecule type" value="Genomic_DNA"/>
</dbReference>
<gene>
    <name evidence="2" type="ORF">MRATA1EN1_LOCUS1097</name>
</gene>
<sequence>MRKFTGGSVVKNPPATAGDSGDTGSGPGLGRSSGRGNGNPFQYSCLNNHTNRGVWQLQSMGLQRVGYYRMTKHACMRNFKTFTERENSVINLCAHITPENQQEYSMLYIIYVYNINHISHMFYNYYILHNTIYFILL</sequence>